<proteinExistence type="predicted"/>
<protein>
    <submittedName>
        <fullName evidence="1">Uncharacterized protein</fullName>
    </submittedName>
</protein>
<accession>A0AAU2A473</accession>
<sequence length="56" mass="5953">MLLRRQLPAHALIAGIDAALKIGSVSTDLVATEARKAIEDTEDRGTDTCVASDQDE</sequence>
<name>A0AAU2A473_9ACTN</name>
<dbReference type="EMBL" id="CP108222">
    <property type="protein sequence ID" value="WTT19514.1"/>
    <property type="molecule type" value="Genomic_DNA"/>
</dbReference>
<organism evidence="1">
    <name type="scientific">Streptomyces sp. NBC_00093</name>
    <dbReference type="NCBI Taxonomy" id="2975649"/>
    <lineage>
        <taxon>Bacteria</taxon>
        <taxon>Bacillati</taxon>
        <taxon>Actinomycetota</taxon>
        <taxon>Actinomycetes</taxon>
        <taxon>Kitasatosporales</taxon>
        <taxon>Streptomycetaceae</taxon>
        <taxon>Streptomyces</taxon>
    </lineage>
</organism>
<reference evidence="1" key="1">
    <citation type="submission" date="2022-10" db="EMBL/GenBank/DDBJ databases">
        <title>The complete genomes of actinobacterial strains from the NBC collection.</title>
        <authorList>
            <person name="Joergensen T.S."/>
            <person name="Alvarez Arevalo M."/>
            <person name="Sterndorff E.B."/>
            <person name="Faurdal D."/>
            <person name="Vuksanovic O."/>
            <person name="Mourched A.-S."/>
            <person name="Charusanti P."/>
            <person name="Shaw S."/>
            <person name="Blin K."/>
            <person name="Weber T."/>
        </authorList>
    </citation>
    <scope>NUCLEOTIDE SEQUENCE</scope>
    <source>
        <strain evidence="1">NBC_00093</strain>
    </source>
</reference>
<dbReference type="AlphaFoldDB" id="A0AAU2A473"/>
<evidence type="ECO:0000313" key="1">
    <source>
        <dbReference type="EMBL" id="WTT19514.1"/>
    </source>
</evidence>
<gene>
    <name evidence="1" type="ORF">OHA22_30300</name>
</gene>